<dbReference type="InterPro" id="IPR055414">
    <property type="entry name" value="LRR_R13L4/SHOC2-like"/>
</dbReference>
<dbReference type="AlphaFoldDB" id="A0A6A6L580"/>
<protein>
    <recommendedName>
        <fullName evidence="7">NB-ARC domain-containing protein</fullName>
    </recommendedName>
</protein>
<proteinExistence type="predicted"/>
<keyword evidence="6" id="KW-1185">Reference proteome</keyword>
<keyword evidence="1" id="KW-0677">Repeat</keyword>
<dbReference type="GO" id="GO:0098542">
    <property type="term" value="P:defense response to other organism"/>
    <property type="evidence" value="ECO:0007669"/>
    <property type="project" value="TreeGrafter"/>
</dbReference>
<organism evidence="5 6">
    <name type="scientific">Hevea brasiliensis</name>
    <name type="common">Para rubber tree</name>
    <name type="synonym">Siphonia brasiliensis</name>
    <dbReference type="NCBI Taxonomy" id="3981"/>
    <lineage>
        <taxon>Eukaryota</taxon>
        <taxon>Viridiplantae</taxon>
        <taxon>Streptophyta</taxon>
        <taxon>Embryophyta</taxon>
        <taxon>Tracheophyta</taxon>
        <taxon>Spermatophyta</taxon>
        <taxon>Magnoliopsida</taxon>
        <taxon>eudicotyledons</taxon>
        <taxon>Gunneridae</taxon>
        <taxon>Pentapetalae</taxon>
        <taxon>rosids</taxon>
        <taxon>fabids</taxon>
        <taxon>Malpighiales</taxon>
        <taxon>Euphorbiaceae</taxon>
        <taxon>Crotonoideae</taxon>
        <taxon>Micrandreae</taxon>
        <taxon>Hevea</taxon>
    </lineage>
</organism>
<feature type="region of interest" description="Disordered" evidence="2">
    <location>
        <begin position="75"/>
        <end position="96"/>
    </location>
</feature>
<feature type="compositionally biased region" description="Low complexity" evidence="2">
    <location>
        <begin position="78"/>
        <end position="91"/>
    </location>
</feature>
<dbReference type="Gene3D" id="3.80.10.10">
    <property type="entry name" value="Ribonuclease Inhibitor"/>
    <property type="match status" value="1"/>
</dbReference>
<dbReference type="Pfam" id="PF23559">
    <property type="entry name" value="WHD_DRP"/>
    <property type="match status" value="1"/>
</dbReference>
<evidence type="ECO:0000313" key="6">
    <source>
        <dbReference type="Proteomes" id="UP000467840"/>
    </source>
</evidence>
<dbReference type="Proteomes" id="UP000467840">
    <property type="component" value="Chromosome 7"/>
</dbReference>
<dbReference type="PANTHER" id="PTHR23155">
    <property type="entry name" value="DISEASE RESISTANCE PROTEIN RP"/>
    <property type="match status" value="1"/>
</dbReference>
<accession>A0A6A6L580</accession>
<evidence type="ECO:0000259" key="4">
    <source>
        <dbReference type="Pfam" id="PF23598"/>
    </source>
</evidence>
<feature type="domain" description="Disease resistance R13L4/SHOC-2-like LRR" evidence="4">
    <location>
        <begin position="124"/>
        <end position="285"/>
    </location>
</feature>
<dbReference type="PANTHER" id="PTHR23155:SF1185">
    <property type="entry name" value="DISEASE RESISTANCE RPP8-LIKE PROTEIN 3-RELATED"/>
    <property type="match status" value="1"/>
</dbReference>
<dbReference type="Pfam" id="PF23598">
    <property type="entry name" value="LRR_14"/>
    <property type="match status" value="1"/>
</dbReference>
<dbReference type="InterPro" id="IPR032675">
    <property type="entry name" value="LRR_dom_sf"/>
</dbReference>
<dbReference type="InterPro" id="IPR058922">
    <property type="entry name" value="WHD_DRP"/>
</dbReference>
<evidence type="ECO:0008006" key="7">
    <source>
        <dbReference type="Google" id="ProtNLM"/>
    </source>
</evidence>
<feature type="domain" description="Disease resistance protein winged helix" evidence="3">
    <location>
        <begin position="8"/>
        <end position="61"/>
    </location>
</feature>
<sequence>MLSLSFQFPENTEFQKRTLIRMWIAEGFVSQQSKGEDETIEDVAEQYCNELVNRCMVQAMDENYLLVFEHREDGTADSWSSSSSTPHLPTSKSRRIAIHPQISRHEQNEMEFYIPRSKIGLQNLRSLIFFVGDANYCMTKQAASIFKNFRLLRVLKLDGVQQHRLPEEIHNLIHLRYLGLRNTGLKDGKKDFSLPASIGNLRNLYTLDLRNNGYFTRLPDVLWKLKLLRHLLVDDDRDYEHLRLRTLRHLETLKSVYAKNLIREGAMEKLTNLRNIGIYFQKTEEVGAVLNSSIFDRVVSFLEDEDYWQLFEFGTTFSLPSIDQARSNVHSREASTFEVLSLENNVYEGSKMVCSATGFPQLETLTLKSFGLEQWETEEGAMPCLKSLSLSLGKLKMIPEGLRFLTSVRELKLIHMVRCEERVRVVNGVEGEDLTRSGTYHPSHSISHANS</sequence>
<evidence type="ECO:0000313" key="5">
    <source>
        <dbReference type="EMBL" id="KAF2296144.1"/>
    </source>
</evidence>
<dbReference type="EMBL" id="JAAGAX010000013">
    <property type="protein sequence ID" value="KAF2296144.1"/>
    <property type="molecule type" value="Genomic_DNA"/>
</dbReference>
<name>A0A6A6L580_HEVBR</name>
<reference evidence="5 6" key="1">
    <citation type="journal article" date="2020" name="Mol. Plant">
        <title>The Chromosome-Based Rubber Tree Genome Provides New Insights into Spurge Genome Evolution and Rubber Biosynthesis.</title>
        <authorList>
            <person name="Liu J."/>
            <person name="Shi C."/>
            <person name="Shi C.C."/>
            <person name="Li W."/>
            <person name="Zhang Q.J."/>
            <person name="Zhang Y."/>
            <person name="Li K."/>
            <person name="Lu H.F."/>
            <person name="Shi C."/>
            <person name="Zhu S.T."/>
            <person name="Xiao Z.Y."/>
            <person name="Nan H."/>
            <person name="Yue Y."/>
            <person name="Zhu X.G."/>
            <person name="Wu Y."/>
            <person name="Hong X.N."/>
            <person name="Fan G.Y."/>
            <person name="Tong Y."/>
            <person name="Zhang D."/>
            <person name="Mao C.L."/>
            <person name="Liu Y.L."/>
            <person name="Hao S.J."/>
            <person name="Liu W.Q."/>
            <person name="Lv M.Q."/>
            <person name="Zhang H.B."/>
            <person name="Liu Y."/>
            <person name="Hu-Tang G.R."/>
            <person name="Wang J.P."/>
            <person name="Wang J.H."/>
            <person name="Sun Y.H."/>
            <person name="Ni S.B."/>
            <person name="Chen W.B."/>
            <person name="Zhang X.C."/>
            <person name="Jiao Y.N."/>
            <person name="Eichler E.E."/>
            <person name="Li G.H."/>
            <person name="Liu X."/>
            <person name="Gao L.Z."/>
        </authorList>
    </citation>
    <scope>NUCLEOTIDE SEQUENCE [LARGE SCALE GENOMIC DNA]</scope>
    <source>
        <strain evidence="6">cv. GT1</strain>
        <tissue evidence="5">Leaf</tissue>
    </source>
</reference>
<gene>
    <name evidence="5" type="ORF">GH714_036345</name>
</gene>
<comment type="caution">
    <text evidence="5">The sequence shown here is derived from an EMBL/GenBank/DDBJ whole genome shotgun (WGS) entry which is preliminary data.</text>
</comment>
<evidence type="ECO:0000259" key="3">
    <source>
        <dbReference type="Pfam" id="PF23559"/>
    </source>
</evidence>
<evidence type="ECO:0000256" key="2">
    <source>
        <dbReference type="SAM" id="MobiDB-lite"/>
    </source>
</evidence>
<dbReference type="InterPro" id="IPR044974">
    <property type="entry name" value="Disease_R_plants"/>
</dbReference>
<evidence type="ECO:0000256" key="1">
    <source>
        <dbReference type="ARBA" id="ARBA00022737"/>
    </source>
</evidence>
<dbReference type="SUPFAM" id="SSF52047">
    <property type="entry name" value="RNI-like"/>
    <property type="match status" value="1"/>
</dbReference>